<dbReference type="InterPro" id="IPR004360">
    <property type="entry name" value="Glyas_Fos-R_dOase_dom"/>
</dbReference>
<dbReference type="RefSeq" id="WP_068016032.1">
    <property type="nucleotide sequence ID" value="NZ_QQAZ01000002.1"/>
</dbReference>
<reference evidence="2 3" key="1">
    <citation type="submission" date="2018-07" db="EMBL/GenBank/DDBJ databases">
        <title>Genomic Encyclopedia of Type Strains, Phase IV (KMG-IV): sequencing the most valuable type-strain genomes for metagenomic binning, comparative biology and taxonomic classification.</title>
        <authorList>
            <person name="Goeker M."/>
        </authorList>
    </citation>
    <scope>NUCLEOTIDE SEQUENCE [LARGE SCALE GENOMIC DNA]</scope>
    <source>
        <strain evidence="2 3">DSM 44952</strain>
    </source>
</reference>
<dbReference type="PANTHER" id="PTHR21366">
    <property type="entry name" value="GLYOXALASE FAMILY PROTEIN"/>
    <property type="match status" value="1"/>
</dbReference>
<name>A0A370HB74_9NOCA</name>
<keyword evidence="2" id="KW-0223">Dioxygenase</keyword>
<sequence length="143" mass="15854">MPKLDRIIESALYVEDLDRARKFYGDVLQLEPMLDSDVLCAYDVGGDNVLLLFQRGGSLEKKVLPGGPGLPSGEIPPHDGSGRLHVCFAVTEDQLAEWETHLGEYGIPLEGRTGWARGGRSIYFRDPDGHLLELMTPGNWPTY</sequence>
<dbReference type="OrthoDB" id="5242400at2"/>
<organism evidence="2 3">
    <name type="scientific">Nocardia mexicana</name>
    <dbReference type="NCBI Taxonomy" id="279262"/>
    <lineage>
        <taxon>Bacteria</taxon>
        <taxon>Bacillati</taxon>
        <taxon>Actinomycetota</taxon>
        <taxon>Actinomycetes</taxon>
        <taxon>Mycobacteriales</taxon>
        <taxon>Nocardiaceae</taxon>
        <taxon>Nocardia</taxon>
    </lineage>
</organism>
<keyword evidence="2" id="KW-0560">Oxidoreductase</keyword>
<dbReference type="AlphaFoldDB" id="A0A370HB74"/>
<proteinExistence type="predicted"/>
<evidence type="ECO:0000313" key="2">
    <source>
        <dbReference type="EMBL" id="RDI53987.1"/>
    </source>
</evidence>
<dbReference type="EMBL" id="QQAZ01000002">
    <property type="protein sequence ID" value="RDI53987.1"/>
    <property type="molecule type" value="Genomic_DNA"/>
</dbReference>
<keyword evidence="3" id="KW-1185">Reference proteome</keyword>
<dbReference type="InterPro" id="IPR050383">
    <property type="entry name" value="GlyoxalaseI/FosfomycinResist"/>
</dbReference>
<dbReference type="GO" id="GO:0051213">
    <property type="term" value="F:dioxygenase activity"/>
    <property type="evidence" value="ECO:0007669"/>
    <property type="project" value="UniProtKB-KW"/>
</dbReference>
<dbReference type="Gene3D" id="3.10.180.10">
    <property type="entry name" value="2,3-Dihydroxybiphenyl 1,2-Dioxygenase, domain 1"/>
    <property type="match status" value="1"/>
</dbReference>
<gene>
    <name evidence="2" type="ORF">DFR68_102108</name>
</gene>
<dbReference type="Pfam" id="PF00903">
    <property type="entry name" value="Glyoxalase"/>
    <property type="match status" value="1"/>
</dbReference>
<feature type="domain" description="VOC" evidence="1">
    <location>
        <begin position="3"/>
        <end position="137"/>
    </location>
</feature>
<dbReference type="PANTHER" id="PTHR21366:SF22">
    <property type="entry name" value="VOC DOMAIN-CONTAINING PROTEIN"/>
    <property type="match status" value="1"/>
</dbReference>
<protein>
    <submittedName>
        <fullName evidence="2">Glyoxalase/bleomycin resistance protein/dioxygenase superfamily protein</fullName>
    </submittedName>
</protein>
<dbReference type="InterPro" id="IPR029068">
    <property type="entry name" value="Glyas_Bleomycin-R_OHBP_Dase"/>
</dbReference>
<accession>A0A370HB74</accession>
<comment type="caution">
    <text evidence="2">The sequence shown here is derived from an EMBL/GenBank/DDBJ whole genome shotgun (WGS) entry which is preliminary data.</text>
</comment>
<dbReference type="Proteomes" id="UP000255355">
    <property type="component" value="Unassembled WGS sequence"/>
</dbReference>
<dbReference type="SUPFAM" id="SSF54593">
    <property type="entry name" value="Glyoxalase/Bleomycin resistance protein/Dihydroxybiphenyl dioxygenase"/>
    <property type="match status" value="1"/>
</dbReference>
<dbReference type="InterPro" id="IPR037523">
    <property type="entry name" value="VOC_core"/>
</dbReference>
<evidence type="ECO:0000259" key="1">
    <source>
        <dbReference type="PROSITE" id="PS51819"/>
    </source>
</evidence>
<evidence type="ECO:0000313" key="3">
    <source>
        <dbReference type="Proteomes" id="UP000255355"/>
    </source>
</evidence>
<dbReference type="PROSITE" id="PS51819">
    <property type="entry name" value="VOC"/>
    <property type="match status" value="1"/>
</dbReference>
<dbReference type="STRING" id="1210089.GCA_001613165_01685"/>